<dbReference type="EMBL" id="CM015716">
    <property type="protein sequence ID" value="KAF3690233.1"/>
    <property type="molecule type" value="Genomic_DNA"/>
</dbReference>
<protein>
    <submittedName>
        <fullName evidence="1">Uncharacterized protein</fullName>
    </submittedName>
</protein>
<proteinExistence type="predicted"/>
<evidence type="ECO:0000313" key="1">
    <source>
        <dbReference type="EMBL" id="KAF3690233.1"/>
    </source>
</evidence>
<dbReference type="Proteomes" id="UP000503349">
    <property type="component" value="Chromosome 5"/>
</dbReference>
<dbReference type="AlphaFoldDB" id="A0A6G1PJ56"/>
<evidence type="ECO:0000313" key="2">
    <source>
        <dbReference type="Proteomes" id="UP000503349"/>
    </source>
</evidence>
<reference evidence="1 2" key="1">
    <citation type="submission" date="2019-02" db="EMBL/GenBank/DDBJ databases">
        <title>Opniocepnalus argus genome.</title>
        <authorList>
            <person name="Zhou C."/>
            <person name="Xiao S."/>
        </authorList>
    </citation>
    <scope>NUCLEOTIDE SEQUENCE [LARGE SCALE GENOMIC DNA]</scope>
    <source>
        <strain evidence="1">OARG1902GOOAL</strain>
        <tissue evidence="1">Muscle</tissue>
    </source>
</reference>
<keyword evidence="2" id="KW-1185">Reference proteome</keyword>
<accession>A0A6G1PJ56</accession>
<reference evidence="2" key="2">
    <citation type="submission" date="2019-02" db="EMBL/GenBank/DDBJ databases">
        <title>Opniocepnalus argus Var Kimnra genome.</title>
        <authorList>
            <person name="Zhou C."/>
            <person name="Xiao S."/>
        </authorList>
    </citation>
    <scope>NUCLEOTIDE SEQUENCE [LARGE SCALE GENOMIC DNA]</scope>
</reference>
<name>A0A6G1PJ56_CHAAH</name>
<sequence length="70" mass="7837">MSVVSYPHTMVDLQGQSQAEMEGNKKMGSGKISLRNESKLINLYNTGDGYKKYCKVFGDTSTEGRLKLSW</sequence>
<organism evidence="1 2">
    <name type="scientific">Channa argus</name>
    <name type="common">Northern snakehead</name>
    <name type="synonym">Ophicephalus argus</name>
    <dbReference type="NCBI Taxonomy" id="215402"/>
    <lineage>
        <taxon>Eukaryota</taxon>
        <taxon>Metazoa</taxon>
        <taxon>Chordata</taxon>
        <taxon>Craniata</taxon>
        <taxon>Vertebrata</taxon>
        <taxon>Euteleostomi</taxon>
        <taxon>Actinopterygii</taxon>
        <taxon>Neopterygii</taxon>
        <taxon>Teleostei</taxon>
        <taxon>Neoteleostei</taxon>
        <taxon>Acanthomorphata</taxon>
        <taxon>Anabantaria</taxon>
        <taxon>Anabantiformes</taxon>
        <taxon>Channoidei</taxon>
        <taxon>Channidae</taxon>
        <taxon>Channa</taxon>
    </lineage>
</organism>
<gene>
    <name evidence="1" type="ORF">EXN66_Car005905</name>
</gene>